<keyword evidence="9" id="KW-1133">Transmembrane helix</keyword>
<dbReference type="PANTHER" id="PTHR46206:SF2">
    <property type="entry name" value="CYTOCHROME P450 MONOOXYGENASE AUSG-RELATED"/>
    <property type="match status" value="1"/>
</dbReference>
<protein>
    <submittedName>
        <fullName evidence="10">Cytochrome P450</fullName>
    </submittedName>
</protein>
<dbReference type="RefSeq" id="XP_062785246.1">
    <property type="nucleotide sequence ID" value="XM_062929195.1"/>
</dbReference>
<evidence type="ECO:0000256" key="5">
    <source>
        <dbReference type="ARBA" id="ARBA00023002"/>
    </source>
</evidence>
<accession>A0AAX4IXT0</accession>
<dbReference type="InterPro" id="IPR002401">
    <property type="entry name" value="Cyt_P450_E_grp-I"/>
</dbReference>
<evidence type="ECO:0000256" key="4">
    <source>
        <dbReference type="ARBA" id="ARBA00022723"/>
    </source>
</evidence>
<keyword evidence="6 8" id="KW-0408">Iron</keyword>
<evidence type="ECO:0000313" key="10">
    <source>
        <dbReference type="EMBL" id="WQF88025.1"/>
    </source>
</evidence>
<organism evidence="10 11">
    <name type="scientific">Colletotrichum destructivum</name>
    <dbReference type="NCBI Taxonomy" id="34406"/>
    <lineage>
        <taxon>Eukaryota</taxon>
        <taxon>Fungi</taxon>
        <taxon>Dikarya</taxon>
        <taxon>Ascomycota</taxon>
        <taxon>Pezizomycotina</taxon>
        <taxon>Sordariomycetes</taxon>
        <taxon>Hypocreomycetidae</taxon>
        <taxon>Glomerellales</taxon>
        <taxon>Glomerellaceae</taxon>
        <taxon>Colletotrichum</taxon>
        <taxon>Colletotrichum destructivum species complex</taxon>
    </lineage>
</organism>
<comment type="similarity">
    <text evidence="2">Belongs to the cytochrome P450 family.</text>
</comment>
<keyword evidence="4 8" id="KW-0479">Metal-binding</keyword>
<evidence type="ECO:0000256" key="1">
    <source>
        <dbReference type="ARBA" id="ARBA00001971"/>
    </source>
</evidence>
<dbReference type="GeneID" id="87949539"/>
<gene>
    <name evidence="10" type="ORF">CDEST_13039</name>
</gene>
<name>A0AAX4IXT0_9PEZI</name>
<keyword evidence="11" id="KW-1185">Reference proteome</keyword>
<evidence type="ECO:0000313" key="11">
    <source>
        <dbReference type="Proteomes" id="UP001322277"/>
    </source>
</evidence>
<dbReference type="GO" id="GO:0004497">
    <property type="term" value="F:monooxygenase activity"/>
    <property type="evidence" value="ECO:0007669"/>
    <property type="project" value="UniProtKB-KW"/>
</dbReference>
<sequence>MTAAHMMGTTNILALAAVTSVAVLIHLLFLHIYLKLFCDDKPYACFRIVGGDEKGWFNGDILERWQRDAGGLIKQGFLETQGGPFQLMSSQGPLVILPPSLVNHVLMDSRLSFAGGLERLGLKALPGIGRAHTECQREIVFGTVLKPMTRASTALTETLSAEAEKAISELFPVDESKWQSTDFATPARLVVTRVSAVLFVGPNLAHNVEWQEIAQSFASIATEAELARRRWPVFMRRFLDGFLQEPRKLKDLVDRARRLIDHELATRNRSMTSIGAPNYYDRDCLDWFEQLRGDGEFDVVFGQLFLVAAGTHNVSLTMTSLMYDLLLHPELIHDLRAEAVKVITESGWTKSSLDKLRLLDSCMRETQRYRITDPVLYRRAEEPVTLPDGTFLAKGTHTAFPSPRALGAPGDKFHCGRVMAVRTPEMETRSQFSSTGLDYLSMGHGRTACPGRFFASVEIKICFVHLLLKYDWKAVGQIPLGAEVREKA</sequence>
<comment type="cofactor">
    <cofactor evidence="1 8">
        <name>heme</name>
        <dbReference type="ChEBI" id="CHEBI:30413"/>
    </cofactor>
</comment>
<feature type="binding site" description="axial binding residue" evidence="8">
    <location>
        <position position="449"/>
    </location>
    <ligand>
        <name>heme</name>
        <dbReference type="ChEBI" id="CHEBI:30413"/>
    </ligand>
    <ligandPart>
        <name>Fe</name>
        <dbReference type="ChEBI" id="CHEBI:18248"/>
    </ligandPart>
</feature>
<dbReference type="KEGG" id="cdet:87949539"/>
<dbReference type="InterPro" id="IPR036396">
    <property type="entry name" value="Cyt_P450_sf"/>
</dbReference>
<dbReference type="GO" id="GO:0005506">
    <property type="term" value="F:iron ion binding"/>
    <property type="evidence" value="ECO:0007669"/>
    <property type="project" value="InterPro"/>
</dbReference>
<keyword evidence="7" id="KW-0503">Monooxygenase</keyword>
<dbReference type="Gene3D" id="1.10.630.10">
    <property type="entry name" value="Cytochrome P450"/>
    <property type="match status" value="1"/>
</dbReference>
<dbReference type="PANTHER" id="PTHR46206">
    <property type="entry name" value="CYTOCHROME P450"/>
    <property type="match status" value="1"/>
</dbReference>
<evidence type="ECO:0000256" key="7">
    <source>
        <dbReference type="ARBA" id="ARBA00023033"/>
    </source>
</evidence>
<feature type="transmembrane region" description="Helical" evidence="9">
    <location>
        <begin position="12"/>
        <end position="34"/>
    </location>
</feature>
<evidence type="ECO:0000256" key="9">
    <source>
        <dbReference type="SAM" id="Phobius"/>
    </source>
</evidence>
<keyword evidence="3 8" id="KW-0349">Heme</keyword>
<keyword evidence="5" id="KW-0560">Oxidoreductase</keyword>
<evidence type="ECO:0000256" key="2">
    <source>
        <dbReference type="ARBA" id="ARBA00010617"/>
    </source>
</evidence>
<evidence type="ECO:0000256" key="3">
    <source>
        <dbReference type="ARBA" id="ARBA00022617"/>
    </source>
</evidence>
<evidence type="ECO:0000256" key="6">
    <source>
        <dbReference type="ARBA" id="ARBA00023004"/>
    </source>
</evidence>
<keyword evidence="9" id="KW-0472">Membrane</keyword>
<dbReference type="Pfam" id="PF00067">
    <property type="entry name" value="p450"/>
    <property type="match status" value="1"/>
</dbReference>
<dbReference type="SUPFAM" id="SSF48264">
    <property type="entry name" value="Cytochrome P450"/>
    <property type="match status" value="1"/>
</dbReference>
<dbReference type="InterPro" id="IPR001128">
    <property type="entry name" value="Cyt_P450"/>
</dbReference>
<dbReference type="Proteomes" id="UP001322277">
    <property type="component" value="Chromosome 8"/>
</dbReference>
<dbReference type="CDD" id="cd11041">
    <property type="entry name" value="CYP503A1-like"/>
    <property type="match status" value="1"/>
</dbReference>
<dbReference type="AlphaFoldDB" id="A0AAX4IXT0"/>
<evidence type="ECO:0000256" key="8">
    <source>
        <dbReference type="PIRSR" id="PIRSR602401-1"/>
    </source>
</evidence>
<dbReference type="EMBL" id="CP137312">
    <property type="protein sequence ID" value="WQF88025.1"/>
    <property type="molecule type" value="Genomic_DNA"/>
</dbReference>
<proteinExistence type="inferred from homology"/>
<dbReference type="GO" id="GO:0020037">
    <property type="term" value="F:heme binding"/>
    <property type="evidence" value="ECO:0007669"/>
    <property type="project" value="InterPro"/>
</dbReference>
<keyword evidence="9" id="KW-0812">Transmembrane</keyword>
<dbReference type="GO" id="GO:0016705">
    <property type="term" value="F:oxidoreductase activity, acting on paired donors, with incorporation or reduction of molecular oxygen"/>
    <property type="evidence" value="ECO:0007669"/>
    <property type="project" value="InterPro"/>
</dbReference>
<reference evidence="11" key="1">
    <citation type="journal article" date="2023" name="bioRxiv">
        <title>Complete genome of the Medicago anthracnose fungus, Colletotrichum destructivum, reveals a mini-chromosome-like region within a core chromosome.</title>
        <authorList>
            <person name="Lapalu N."/>
            <person name="Simon A."/>
            <person name="Lu A."/>
            <person name="Plaumann P.-L."/>
            <person name="Amselem J."/>
            <person name="Pigne S."/>
            <person name="Auger A."/>
            <person name="Koch C."/>
            <person name="Dallery J.-F."/>
            <person name="O'Connell R.J."/>
        </authorList>
    </citation>
    <scope>NUCLEOTIDE SEQUENCE [LARGE SCALE GENOMIC DNA]</scope>
    <source>
        <strain evidence="11">CBS 520.97</strain>
    </source>
</reference>
<dbReference type="PRINTS" id="PR00463">
    <property type="entry name" value="EP450I"/>
</dbReference>